<evidence type="ECO:0000313" key="1">
    <source>
        <dbReference type="EMBL" id="JAD19463.1"/>
    </source>
</evidence>
<reference evidence="1" key="1">
    <citation type="submission" date="2014-09" db="EMBL/GenBank/DDBJ databases">
        <authorList>
            <person name="Magalhaes I.L.F."/>
            <person name="Oliveira U."/>
            <person name="Santos F.R."/>
            <person name="Vidigal T.H.D.A."/>
            <person name="Brescovit A.D."/>
            <person name="Santos A.J."/>
        </authorList>
    </citation>
    <scope>NUCLEOTIDE SEQUENCE</scope>
    <source>
        <tissue evidence="1">Shoot tissue taken approximately 20 cm above the soil surface</tissue>
    </source>
</reference>
<name>A0A0A8Y2N5_ARUDO</name>
<proteinExistence type="predicted"/>
<dbReference type="AlphaFoldDB" id="A0A0A8Y2N5"/>
<reference evidence="1" key="2">
    <citation type="journal article" date="2015" name="Data Brief">
        <title>Shoot transcriptome of the giant reed, Arundo donax.</title>
        <authorList>
            <person name="Barrero R.A."/>
            <person name="Guerrero F.D."/>
            <person name="Moolhuijzen P."/>
            <person name="Goolsby J.A."/>
            <person name="Tidwell J."/>
            <person name="Bellgard S.E."/>
            <person name="Bellgard M.I."/>
        </authorList>
    </citation>
    <scope>NUCLEOTIDE SEQUENCE</scope>
    <source>
        <tissue evidence="1">Shoot tissue taken approximately 20 cm above the soil surface</tissue>
    </source>
</reference>
<protein>
    <submittedName>
        <fullName evidence="1">Uncharacterized protein</fullName>
    </submittedName>
</protein>
<sequence>MNINSEHKMRVVHLFGISNIQAKFCTFTIAYEMLSFYESFLKLTL</sequence>
<organism evidence="1">
    <name type="scientific">Arundo donax</name>
    <name type="common">Giant reed</name>
    <name type="synonym">Donax arundinaceus</name>
    <dbReference type="NCBI Taxonomy" id="35708"/>
    <lineage>
        <taxon>Eukaryota</taxon>
        <taxon>Viridiplantae</taxon>
        <taxon>Streptophyta</taxon>
        <taxon>Embryophyta</taxon>
        <taxon>Tracheophyta</taxon>
        <taxon>Spermatophyta</taxon>
        <taxon>Magnoliopsida</taxon>
        <taxon>Liliopsida</taxon>
        <taxon>Poales</taxon>
        <taxon>Poaceae</taxon>
        <taxon>PACMAD clade</taxon>
        <taxon>Arundinoideae</taxon>
        <taxon>Arundineae</taxon>
        <taxon>Arundo</taxon>
    </lineage>
</organism>
<accession>A0A0A8Y2N5</accession>
<dbReference type="EMBL" id="GBRH01278432">
    <property type="protein sequence ID" value="JAD19463.1"/>
    <property type="molecule type" value="Transcribed_RNA"/>
</dbReference>